<evidence type="ECO:0000313" key="2">
    <source>
        <dbReference type="Proteomes" id="UP001354989"/>
    </source>
</evidence>
<keyword evidence="2" id="KW-1185">Reference proteome</keyword>
<gene>
    <name evidence="1" type="ORF">PEPS_15870</name>
</gene>
<proteinExistence type="predicted"/>
<dbReference type="RefSeq" id="WP_332919167.1">
    <property type="nucleotide sequence ID" value="NZ_AP025292.1"/>
</dbReference>
<reference evidence="1 2" key="1">
    <citation type="submission" date="2021-12" db="EMBL/GenBank/DDBJ databases">
        <title>Genome sequencing of bacteria with rrn-lacking chromosome and rrn-plasmid.</title>
        <authorList>
            <person name="Anda M."/>
            <person name="Iwasaki W."/>
        </authorList>
    </citation>
    <scope>NUCLEOTIDE SEQUENCE [LARGE SCALE GENOMIC DNA]</scope>
    <source>
        <strain evidence="1 2">NBRC 101262</strain>
    </source>
</reference>
<dbReference type="EMBL" id="AP025292">
    <property type="protein sequence ID" value="BDC99306.1"/>
    <property type="molecule type" value="Genomic_DNA"/>
</dbReference>
<evidence type="ECO:0000313" key="1">
    <source>
        <dbReference type="EMBL" id="BDC99306.1"/>
    </source>
</evidence>
<dbReference type="Proteomes" id="UP001354989">
    <property type="component" value="Chromosome"/>
</dbReference>
<accession>A0ABN6LDB4</accession>
<organism evidence="1 2">
    <name type="scientific">Persicobacter psychrovividus</name>
    <dbReference type="NCBI Taxonomy" id="387638"/>
    <lineage>
        <taxon>Bacteria</taxon>
        <taxon>Pseudomonadati</taxon>
        <taxon>Bacteroidota</taxon>
        <taxon>Cytophagia</taxon>
        <taxon>Cytophagales</taxon>
        <taxon>Persicobacteraceae</taxon>
        <taxon>Persicobacter</taxon>
    </lineage>
</organism>
<protein>
    <submittedName>
        <fullName evidence="1">Uncharacterized protein</fullName>
    </submittedName>
</protein>
<sequence length="228" mass="27439">MIINTILPEECLIQELNGNIKTFRKTIFFLEQYKRLGLFNAFRKEIAVGEVSIKVEEEGSTRIEHRVNNRKKSTDTRVRVDMGENHSFIKKTFSQQDELLAQEEVIRTDDQLIEKIIITDYKEGETTLITFQYNEQKLIERIEFSNEHGSVFQTASFRYDKKGRLIEEKGSRHRRKISFEEFHYITQFKYLKKDKQGNWLQRRLKTEYGFHYQNVTKYALEERELTYQ</sequence>
<name>A0ABN6LDB4_9BACT</name>